<dbReference type="OrthoDB" id="202840at2759"/>
<dbReference type="GO" id="GO:0004364">
    <property type="term" value="F:glutathione transferase activity"/>
    <property type="evidence" value="ECO:0007669"/>
    <property type="project" value="TreeGrafter"/>
</dbReference>
<protein>
    <recommendedName>
        <fullName evidence="7">Maleylacetoacetate isomerase</fullName>
    </recommendedName>
</protein>
<name>A0A9P7NAW7_9HYPO</name>
<dbReference type="SUPFAM" id="SSF52833">
    <property type="entry name" value="Thioredoxin-like"/>
    <property type="match status" value="1"/>
</dbReference>
<dbReference type="Gene3D" id="1.20.1050.10">
    <property type="match status" value="1"/>
</dbReference>
<dbReference type="InterPro" id="IPR004046">
    <property type="entry name" value="GST_C"/>
</dbReference>
<dbReference type="Pfam" id="PF00043">
    <property type="entry name" value="GST_C"/>
    <property type="match status" value="1"/>
</dbReference>
<dbReference type="NCBIfam" id="TIGR01262">
    <property type="entry name" value="maiA"/>
    <property type="match status" value="1"/>
</dbReference>
<dbReference type="PANTHER" id="PTHR42673:SF4">
    <property type="entry name" value="MALEYLACETOACETATE ISOMERASE"/>
    <property type="match status" value="1"/>
</dbReference>
<dbReference type="SFLD" id="SFLDS00019">
    <property type="entry name" value="Glutathione_Transferase_(cytos"/>
    <property type="match status" value="1"/>
</dbReference>
<evidence type="ECO:0008006" key="7">
    <source>
        <dbReference type="Google" id="ProtNLM"/>
    </source>
</evidence>
<dbReference type="Gene3D" id="3.40.30.10">
    <property type="entry name" value="Glutaredoxin"/>
    <property type="match status" value="1"/>
</dbReference>
<accession>A0A9P7NAW7</accession>
<dbReference type="PROSITE" id="PS50405">
    <property type="entry name" value="GST_CTER"/>
    <property type="match status" value="1"/>
</dbReference>
<reference evidence="5" key="1">
    <citation type="journal article" date="2020" name="bioRxiv">
        <title>Whole genome comparisons of ergot fungi reveals the divergence and evolution of species within the genus Claviceps are the result of varying mechanisms driving genome evolution and host range expansion.</title>
        <authorList>
            <person name="Wyka S.A."/>
            <person name="Mondo S.J."/>
            <person name="Liu M."/>
            <person name="Dettman J."/>
            <person name="Nalam V."/>
            <person name="Broders K.D."/>
        </authorList>
    </citation>
    <scope>NUCLEOTIDE SEQUENCE</scope>
    <source>
        <strain evidence="5">CCC 602</strain>
    </source>
</reference>
<evidence type="ECO:0000259" key="3">
    <source>
        <dbReference type="PROSITE" id="PS50404"/>
    </source>
</evidence>
<comment type="caution">
    <text evidence="5">The sequence shown here is derived from an EMBL/GenBank/DDBJ whole genome shotgun (WGS) entry which is preliminary data.</text>
</comment>
<dbReference type="PANTHER" id="PTHR42673">
    <property type="entry name" value="MALEYLACETOACETATE ISOMERASE"/>
    <property type="match status" value="1"/>
</dbReference>
<dbReference type="SUPFAM" id="SSF47616">
    <property type="entry name" value="GST C-terminal domain-like"/>
    <property type="match status" value="1"/>
</dbReference>
<dbReference type="AlphaFoldDB" id="A0A9P7NAW7"/>
<dbReference type="InterPro" id="IPR010987">
    <property type="entry name" value="Glutathione-S-Trfase_C-like"/>
</dbReference>
<evidence type="ECO:0000259" key="4">
    <source>
        <dbReference type="PROSITE" id="PS50405"/>
    </source>
</evidence>
<dbReference type="FunFam" id="1.20.1050.10:FF:000010">
    <property type="entry name" value="Maleylacetoacetate isomerase isoform 1"/>
    <property type="match status" value="1"/>
</dbReference>
<dbReference type="PROSITE" id="PS50404">
    <property type="entry name" value="GST_NTER"/>
    <property type="match status" value="1"/>
</dbReference>
<gene>
    <name evidence="5" type="ORF">E4U43_008463</name>
</gene>
<dbReference type="GO" id="GO:0005737">
    <property type="term" value="C:cytoplasm"/>
    <property type="evidence" value="ECO:0007669"/>
    <property type="project" value="InterPro"/>
</dbReference>
<dbReference type="InterPro" id="IPR040079">
    <property type="entry name" value="Glutathione_S-Trfase"/>
</dbReference>
<dbReference type="Pfam" id="PF13409">
    <property type="entry name" value="GST_N_2"/>
    <property type="match status" value="1"/>
</dbReference>
<comment type="similarity">
    <text evidence="1">Belongs to the GST superfamily. Zeta family.</text>
</comment>
<feature type="domain" description="GST C-terminal" evidence="4">
    <location>
        <begin position="114"/>
        <end position="240"/>
    </location>
</feature>
<keyword evidence="6" id="KW-1185">Reference proteome</keyword>
<evidence type="ECO:0000256" key="1">
    <source>
        <dbReference type="ARBA" id="ARBA00010007"/>
    </source>
</evidence>
<proteinExistence type="inferred from homology"/>
<dbReference type="EMBL" id="SRPW01000918">
    <property type="protein sequence ID" value="KAG6011230.1"/>
    <property type="molecule type" value="Genomic_DNA"/>
</dbReference>
<dbReference type="GO" id="GO:0006749">
    <property type="term" value="P:glutathione metabolic process"/>
    <property type="evidence" value="ECO:0007669"/>
    <property type="project" value="TreeGrafter"/>
</dbReference>
<evidence type="ECO:0000313" key="6">
    <source>
        <dbReference type="Proteomes" id="UP000748025"/>
    </source>
</evidence>
<dbReference type="Proteomes" id="UP000748025">
    <property type="component" value="Unassembled WGS sequence"/>
</dbReference>
<feature type="region of interest" description="Disordered" evidence="2">
    <location>
        <begin position="63"/>
        <end position="86"/>
    </location>
</feature>
<evidence type="ECO:0000256" key="2">
    <source>
        <dbReference type="SAM" id="MobiDB-lite"/>
    </source>
</evidence>
<feature type="domain" description="GST N-terminal" evidence="3">
    <location>
        <begin position="2"/>
        <end position="107"/>
    </location>
</feature>
<organism evidence="5 6">
    <name type="scientific">Claviceps pusilla</name>
    <dbReference type="NCBI Taxonomy" id="123648"/>
    <lineage>
        <taxon>Eukaryota</taxon>
        <taxon>Fungi</taxon>
        <taxon>Dikarya</taxon>
        <taxon>Ascomycota</taxon>
        <taxon>Pezizomycotina</taxon>
        <taxon>Sordariomycetes</taxon>
        <taxon>Hypocreomycetidae</taxon>
        <taxon>Hypocreales</taxon>
        <taxon>Clavicipitaceae</taxon>
        <taxon>Claviceps</taxon>
    </lineage>
</organism>
<feature type="compositionally biased region" description="Basic and acidic residues" evidence="2">
    <location>
        <begin position="67"/>
        <end position="86"/>
    </location>
</feature>
<dbReference type="InterPro" id="IPR036282">
    <property type="entry name" value="Glutathione-S-Trfase_C_sf"/>
</dbReference>
<dbReference type="InterPro" id="IPR036249">
    <property type="entry name" value="Thioredoxin-like_sf"/>
</dbReference>
<dbReference type="InterPro" id="IPR005955">
    <property type="entry name" value="GST_Zeta"/>
</dbReference>
<sequence>MQEYTLHAYFRSSCSARLRIILHVKHIPYQLRPVNLLQDEHLSDEHRALNPSASVPLLVCPPLGEQQQHDQGQEQKDQDQHQENHPFHIGQSLPAMEYLEEQHPQIPILPPAHDVQARALVRTLCSIIATDIQPVTNLRIMKRVRALGGSPEDWNRDLMQQGLQAYEAVARGCAGRFSVGDSFTMADACLMPAVWNAERFGVHVLDGDGAFPTVARVVRNLSELEAVREAEYFRQPDCPEHLRR</sequence>
<dbReference type="GO" id="GO:0016034">
    <property type="term" value="F:maleylacetoacetate isomerase activity"/>
    <property type="evidence" value="ECO:0007669"/>
    <property type="project" value="TreeGrafter"/>
</dbReference>
<dbReference type="InterPro" id="IPR004045">
    <property type="entry name" value="Glutathione_S-Trfase_N"/>
</dbReference>
<dbReference type="GO" id="GO:0006559">
    <property type="term" value="P:L-phenylalanine catabolic process"/>
    <property type="evidence" value="ECO:0007669"/>
    <property type="project" value="TreeGrafter"/>
</dbReference>
<evidence type="ECO:0000313" key="5">
    <source>
        <dbReference type="EMBL" id="KAG6011230.1"/>
    </source>
</evidence>